<gene>
    <name evidence="1" type="ORF">CPB83DRAFT_899678</name>
</gene>
<dbReference type="Proteomes" id="UP000807306">
    <property type="component" value="Unassembled WGS sequence"/>
</dbReference>
<dbReference type="EMBL" id="MU157947">
    <property type="protein sequence ID" value="KAF9522408.1"/>
    <property type="molecule type" value="Genomic_DNA"/>
</dbReference>
<comment type="caution">
    <text evidence="1">The sequence shown here is derived from an EMBL/GenBank/DDBJ whole genome shotgun (WGS) entry which is preliminary data.</text>
</comment>
<protein>
    <submittedName>
        <fullName evidence="1">Uncharacterized protein</fullName>
    </submittedName>
</protein>
<keyword evidence="2" id="KW-1185">Reference proteome</keyword>
<dbReference type="AlphaFoldDB" id="A0A9P6JIT2"/>
<accession>A0A9P6JIT2</accession>
<organism evidence="1 2">
    <name type="scientific">Crepidotus variabilis</name>
    <dbReference type="NCBI Taxonomy" id="179855"/>
    <lineage>
        <taxon>Eukaryota</taxon>
        <taxon>Fungi</taxon>
        <taxon>Dikarya</taxon>
        <taxon>Basidiomycota</taxon>
        <taxon>Agaricomycotina</taxon>
        <taxon>Agaricomycetes</taxon>
        <taxon>Agaricomycetidae</taxon>
        <taxon>Agaricales</taxon>
        <taxon>Agaricineae</taxon>
        <taxon>Crepidotaceae</taxon>
        <taxon>Crepidotus</taxon>
    </lineage>
</organism>
<name>A0A9P6JIT2_9AGAR</name>
<proteinExistence type="predicted"/>
<reference evidence="1" key="1">
    <citation type="submission" date="2020-11" db="EMBL/GenBank/DDBJ databases">
        <authorList>
            <consortium name="DOE Joint Genome Institute"/>
            <person name="Ahrendt S."/>
            <person name="Riley R."/>
            <person name="Andreopoulos W."/>
            <person name="Labutti K."/>
            <person name="Pangilinan J."/>
            <person name="Ruiz-Duenas F.J."/>
            <person name="Barrasa J.M."/>
            <person name="Sanchez-Garcia M."/>
            <person name="Camarero S."/>
            <person name="Miyauchi S."/>
            <person name="Serrano A."/>
            <person name="Linde D."/>
            <person name="Babiker R."/>
            <person name="Drula E."/>
            <person name="Ayuso-Fernandez I."/>
            <person name="Pacheco R."/>
            <person name="Padilla G."/>
            <person name="Ferreira P."/>
            <person name="Barriuso J."/>
            <person name="Kellner H."/>
            <person name="Castanera R."/>
            <person name="Alfaro M."/>
            <person name="Ramirez L."/>
            <person name="Pisabarro A.G."/>
            <person name="Kuo A."/>
            <person name="Tritt A."/>
            <person name="Lipzen A."/>
            <person name="He G."/>
            <person name="Yan M."/>
            <person name="Ng V."/>
            <person name="Cullen D."/>
            <person name="Martin F."/>
            <person name="Rosso M.-N."/>
            <person name="Henrissat B."/>
            <person name="Hibbett D."/>
            <person name="Martinez A.T."/>
            <person name="Grigoriev I.V."/>
        </authorList>
    </citation>
    <scope>NUCLEOTIDE SEQUENCE</scope>
    <source>
        <strain evidence="1">CBS 506.95</strain>
    </source>
</reference>
<evidence type="ECO:0000313" key="1">
    <source>
        <dbReference type="EMBL" id="KAF9522408.1"/>
    </source>
</evidence>
<sequence>MARDRRCRRPRHRQLGLHGILHPSTFPPSAKDDIKNGLEGMQPIQQDHTEDLIRGMNEPVNVQYPHLTTIHPFKSPSPPRSKRIQWYNHLSLPSLHFDPPKLPTYPHHPPTYPPILKPPRVIIGTQLSQSSSRDSKQLIILVIPLTARWLITGSTKPCSCNTTSCIALGPALVLAPVADVEA</sequence>
<evidence type="ECO:0000313" key="2">
    <source>
        <dbReference type="Proteomes" id="UP000807306"/>
    </source>
</evidence>